<gene>
    <name evidence="3" type="ORF">B0A54_12735</name>
</gene>
<evidence type="ECO:0000313" key="4">
    <source>
        <dbReference type="Proteomes" id="UP000310066"/>
    </source>
</evidence>
<dbReference type="InterPro" id="IPR027911">
    <property type="entry name" value="DUF4604"/>
</dbReference>
<protein>
    <recommendedName>
        <fullName evidence="2">DUF4604 domain-containing protein</fullName>
    </recommendedName>
</protein>
<organism evidence="3 4">
    <name type="scientific">Friedmanniomyces endolithicus</name>
    <dbReference type="NCBI Taxonomy" id="329885"/>
    <lineage>
        <taxon>Eukaryota</taxon>
        <taxon>Fungi</taxon>
        <taxon>Dikarya</taxon>
        <taxon>Ascomycota</taxon>
        <taxon>Pezizomycotina</taxon>
        <taxon>Dothideomycetes</taxon>
        <taxon>Dothideomycetidae</taxon>
        <taxon>Mycosphaerellales</taxon>
        <taxon>Teratosphaeriaceae</taxon>
        <taxon>Friedmanniomyces</taxon>
    </lineage>
</organism>
<feature type="compositionally biased region" description="Basic and acidic residues" evidence="1">
    <location>
        <begin position="22"/>
        <end position="49"/>
    </location>
</feature>
<dbReference type="OrthoDB" id="5388322at2759"/>
<dbReference type="AlphaFoldDB" id="A0A4U0UMF1"/>
<proteinExistence type="predicted"/>
<dbReference type="Pfam" id="PF15377">
    <property type="entry name" value="DUF4604"/>
    <property type="match status" value="1"/>
</dbReference>
<evidence type="ECO:0000259" key="2">
    <source>
        <dbReference type="Pfam" id="PF15377"/>
    </source>
</evidence>
<dbReference type="EMBL" id="NAJP01000056">
    <property type="protein sequence ID" value="TKA36893.1"/>
    <property type="molecule type" value="Genomic_DNA"/>
</dbReference>
<accession>A0A4U0UMF1</accession>
<feature type="domain" description="DUF4604" evidence="2">
    <location>
        <begin position="8"/>
        <end position="169"/>
    </location>
</feature>
<dbReference type="Proteomes" id="UP000310066">
    <property type="component" value="Unassembled WGS sequence"/>
</dbReference>
<name>A0A4U0UMF1_9PEZI</name>
<feature type="region of interest" description="Disordered" evidence="1">
    <location>
        <begin position="1"/>
        <end position="101"/>
    </location>
</feature>
<feature type="compositionally biased region" description="Basic and acidic residues" evidence="1">
    <location>
        <begin position="1"/>
        <end position="11"/>
    </location>
</feature>
<reference evidence="3 4" key="1">
    <citation type="submission" date="2017-03" db="EMBL/GenBank/DDBJ databases">
        <title>Genomes of endolithic fungi from Antarctica.</title>
        <authorList>
            <person name="Coleine C."/>
            <person name="Masonjones S."/>
            <person name="Stajich J.E."/>
        </authorList>
    </citation>
    <scope>NUCLEOTIDE SEQUENCE [LARGE SCALE GENOMIC DNA]</scope>
    <source>
        <strain evidence="3 4">CCFEE 5311</strain>
    </source>
</reference>
<evidence type="ECO:0000256" key="1">
    <source>
        <dbReference type="SAM" id="MobiDB-lite"/>
    </source>
</evidence>
<sequence length="171" mass="17831">MPSKIKAKDLSYDTSLPPFLQRLHDQKAGRGDTDRHERPLARPMRAKDPSDDDGPTVVDESGETVSKAEYEKLTAADAENADATAGGPGDGETKGDDPAVVMSGALPAVDGKKGGVATMSGLVTKKRKAAKIVGDADGETATKVASEKEAVAKPKKKAKLIKLAFDDGEEG</sequence>
<comment type="caution">
    <text evidence="3">The sequence shown here is derived from an EMBL/GenBank/DDBJ whole genome shotgun (WGS) entry which is preliminary data.</text>
</comment>
<evidence type="ECO:0000313" key="3">
    <source>
        <dbReference type="EMBL" id="TKA36893.1"/>
    </source>
</evidence>
<feature type="compositionally biased region" description="Low complexity" evidence="1">
    <location>
        <begin position="75"/>
        <end position="85"/>
    </location>
</feature>